<comment type="caution">
    <text evidence="1">The sequence shown here is derived from an EMBL/GenBank/DDBJ whole genome shotgun (WGS) entry which is preliminary data.</text>
</comment>
<reference evidence="1 2" key="1">
    <citation type="submission" date="2020-08" db="EMBL/GenBank/DDBJ databases">
        <title>Genomic Encyclopedia of Type Strains, Phase IV (KMG-V): Genome sequencing to study the core and pangenomes of soil and plant-associated prokaryotes.</title>
        <authorList>
            <person name="Whitman W."/>
        </authorList>
    </citation>
    <scope>NUCLEOTIDE SEQUENCE [LARGE SCALE GENOMIC DNA]</scope>
    <source>
        <strain evidence="1 2">JPY158</strain>
    </source>
</reference>
<dbReference type="AlphaFoldDB" id="A0A7W8Q245"/>
<dbReference type="RefSeq" id="WP_184128016.1">
    <property type="nucleotide sequence ID" value="NZ_JACHDD010000001.1"/>
</dbReference>
<evidence type="ECO:0000313" key="2">
    <source>
        <dbReference type="Proteomes" id="UP000592780"/>
    </source>
</evidence>
<organism evidence="1 2">
    <name type="scientific">Paraburkholderia atlantica</name>
    <dbReference type="NCBI Taxonomy" id="2654982"/>
    <lineage>
        <taxon>Bacteria</taxon>
        <taxon>Pseudomonadati</taxon>
        <taxon>Pseudomonadota</taxon>
        <taxon>Betaproteobacteria</taxon>
        <taxon>Burkholderiales</taxon>
        <taxon>Burkholderiaceae</taxon>
        <taxon>Paraburkholderia</taxon>
    </lineage>
</organism>
<proteinExistence type="predicted"/>
<gene>
    <name evidence="1" type="ORF">HDG40_000016</name>
</gene>
<dbReference type="Proteomes" id="UP000592780">
    <property type="component" value="Unassembled WGS sequence"/>
</dbReference>
<dbReference type="EMBL" id="JACHDD010000001">
    <property type="protein sequence ID" value="MBB5421875.1"/>
    <property type="molecule type" value="Genomic_DNA"/>
</dbReference>
<keyword evidence="2" id="KW-1185">Reference proteome</keyword>
<sequence length="255" mass="28270">MKSILPVFSSEKKQSTNDLTTSRQATLLSRVEPFVDLNIAKARINAIDQSVVARFQSDLNEQLASESLNQLAASLASVLAEIKADIHYLTAALVEERRYSDPDFNFKTPDHGLDKPKLSAFEIDLRGQVTGGNWYYPEADGRWAGPESESSLLFPALDQGAYRVEVDVVDEIESGVIDDMAMFVNGFPVTFRRSVQTLPTKLQADFTVGPDYKLPFWAVKFKFSKLRSPASLSGSDDRRTLAIRAASLRFVKVGA</sequence>
<protein>
    <submittedName>
        <fullName evidence="1">Uncharacterized protein</fullName>
    </submittedName>
</protein>
<accession>A0A7W8Q245</accession>
<evidence type="ECO:0000313" key="1">
    <source>
        <dbReference type="EMBL" id="MBB5421875.1"/>
    </source>
</evidence>
<name>A0A7W8Q245_PARAM</name>